<dbReference type="PANTHER" id="PTHR37984">
    <property type="entry name" value="PROTEIN CBG26694"/>
    <property type="match status" value="1"/>
</dbReference>
<evidence type="ECO:0000256" key="2">
    <source>
        <dbReference type="ARBA" id="ARBA00012180"/>
    </source>
</evidence>
<dbReference type="PANTHER" id="PTHR37984:SF5">
    <property type="entry name" value="PROTEIN NYNRIN-LIKE"/>
    <property type="match status" value="1"/>
</dbReference>
<dbReference type="InterPro" id="IPR000477">
    <property type="entry name" value="RT_dom"/>
</dbReference>
<dbReference type="Gene3D" id="3.30.420.10">
    <property type="entry name" value="Ribonuclease H-like superfamily/Ribonuclease H"/>
    <property type="match status" value="1"/>
</dbReference>
<dbReference type="Gene3D" id="3.10.10.10">
    <property type="entry name" value="HIV Type 1 Reverse Transcriptase, subunit A, domain 1"/>
    <property type="match status" value="1"/>
</dbReference>
<dbReference type="AlphaFoldDB" id="A0A6A4S1M3"/>
<evidence type="ECO:0000256" key="3">
    <source>
        <dbReference type="ARBA" id="ARBA00023268"/>
    </source>
</evidence>
<keyword evidence="3" id="KW-0511">Multifunctional enzyme</keyword>
<organism evidence="6 7">
    <name type="scientific">Scophthalmus maximus</name>
    <name type="common">Turbot</name>
    <name type="synonym">Psetta maxima</name>
    <dbReference type="NCBI Taxonomy" id="52904"/>
    <lineage>
        <taxon>Eukaryota</taxon>
        <taxon>Metazoa</taxon>
        <taxon>Chordata</taxon>
        <taxon>Craniata</taxon>
        <taxon>Vertebrata</taxon>
        <taxon>Euteleostomi</taxon>
        <taxon>Actinopterygii</taxon>
        <taxon>Neopterygii</taxon>
        <taxon>Teleostei</taxon>
        <taxon>Neoteleostei</taxon>
        <taxon>Acanthomorphata</taxon>
        <taxon>Carangaria</taxon>
        <taxon>Pleuronectiformes</taxon>
        <taxon>Pleuronectoidei</taxon>
        <taxon>Scophthalmidae</taxon>
        <taxon>Scophthalmus</taxon>
    </lineage>
</organism>
<reference evidence="6 7" key="1">
    <citation type="submission" date="2019-06" db="EMBL/GenBank/DDBJ databases">
        <title>Draft genomes of female and male turbot (Scophthalmus maximus).</title>
        <authorList>
            <person name="Xu H."/>
            <person name="Xu X.-W."/>
            <person name="Shao C."/>
            <person name="Chen S."/>
        </authorList>
    </citation>
    <scope>NUCLEOTIDE SEQUENCE [LARGE SCALE GENOMIC DNA]</scope>
    <source>
        <strain evidence="6">Ysfricsl-2016a</strain>
        <tissue evidence="6">Blood</tissue>
    </source>
</reference>
<dbReference type="PROSITE" id="PS50878">
    <property type="entry name" value="RT_POL"/>
    <property type="match status" value="1"/>
</dbReference>
<comment type="caution">
    <text evidence="6">The sequence shown here is derived from an EMBL/GenBank/DDBJ whole genome shotgun (WGS) entry which is preliminary data.</text>
</comment>
<dbReference type="Gene3D" id="3.10.20.370">
    <property type="match status" value="1"/>
</dbReference>
<dbReference type="InterPro" id="IPR036397">
    <property type="entry name" value="RNaseH_sf"/>
</dbReference>
<dbReference type="Proteomes" id="UP000438429">
    <property type="component" value="Unassembled WGS sequence"/>
</dbReference>
<accession>A0A6A4S1M3</accession>
<evidence type="ECO:0000256" key="1">
    <source>
        <dbReference type="ARBA" id="ARBA00010879"/>
    </source>
</evidence>
<dbReference type="Pfam" id="PF00078">
    <property type="entry name" value="RVT_1"/>
    <property type="match status" value="1"/>
</dbReference>
<evidence type="ECO:0000259" key="4">
    <source>
        <dbReference type="PROSITE" id="PS50878"/>
    </source>
</evidence>
<dbReference type="FunFam" id="3.30.70.270:FF:000020">
    <property type="entry name" value="Transposon Tf2-6 polyprotein-like Protein"/>
    <property type="match status" value="1"/>
</dbReference>
<dbReference type="GO" id="GO:0003676">
    <property type="term" value="F:nucleic acid binding"/>
    <property type="evidence" value="ECO:0007669"/>
    <property type="project" value="InterPro"/>
</dbReference>
<protein>
    <recommendedName>
        <fullName evidence="2">ribonuclease H</fullName>
        <ecNumber evidence="2">3.1.26.4</ecNumber>
    </recommendedName>
</protein>
<dbReference type="EMBL" id="VEVO01000020">
    <property type="protein sequence ID" value="KAF0025081.1"/>
    <property type="molecule type" value="Genomic_DNA"/>
</dbReference>
<dbReference type="FunFam" id="3.10.10.10:FF:000004">
    <property type="entry name" value="Uncharacterized protein"/>
    <property type="match status" value="1"/>
</dbReference>
<dbReference type="CDD" id="cd01647">
    <property type="entry name" value="RT_LTR"/>
    <property type="match status" value="1"/>
</dbReference>
<evidence type="ECO:0000259" key="5">
    <source>
        <dbReference type="PROSITE" id="PS50994"/>
    </source>
</evidence>
<dbReference type="SUPFAM" id="SSF56672">
    <property type="entry name" value="DNA/RNA polymerases"/>
    <property type="match status" value="1"/>
</dbReference>
<dbReference type="InterPro" id="IPR043128">
    <property type="entry name" value="Rev_trsase/Diguanyl_cyclase"/>
</dbReference>
<dbReference type="FunFam" id="3.10.20.370:FF:000001">
    <property type="entry name" value="Retrovirus-related Pol polyprotein from transposon 17.6-like protein"/>
    <property type="match status" value="1"/>
</dbReference>
<dbReference type="InterPro" id="IPR001584">
    <property type="entry name" value="Integrase_cat-core"/>
</dbReference>
<dbReference type="PROSITE" id="PS50994">
    <property type="entry name" value="INTEGRASE"/>
    <property type="match status" value="1"/>
</dbReference>
<dbReference type="SUPFAM" id="SSF53098">
    <property type="entry name" value="Ribonuclease H-like"/>
    <property type="match status" value="1"/>
</dbReference>
<gene>
    <name evidence="6" type="ORF">F2P81_021962</name>
</gene>
<name>A0A6A4S1M3_SCOMX</name>
<dbReference type="CDD" id="cd09274">
    <property type="entry name" value="RNase_HI_RT_Ty3"/>
    <property type="match status" value="1"/>
</dbReference>
<dbReference type="InterPro" id="IPR043502">
    <property type="entry name" value="DNA/RNA_pol_sf"/>
</dbReference>
<dbReference type="Gene3D" id="3.30.70.270">
    <property type="match status" value="2"/>
</dbReference>
<dbReference type="GO" id="GO:0015074">
    <property type="term" value="P:DNA integration"/>
    <property type="evidence" value="ECO:0007669"/>
    <property type="project" value="InterPro"/>
</dbReference>
<feature type="domain" description="Reverse transcriptase" evidence="4">
    <location>
        <begin position="183"/>
        <end position="362"/>
    </location>
</feature>
<feature type="domain" description="Integrase catalytic" evidence="5">
    <location>
        <begin position="627"/>
        <end position="683"/>
    </location>
</feature>
<proteinExistence type="inferred from homology"/>
<evidence type="ECO:0000313" key="7">
    <source>
        <dbReference type="Proteomes" id="UP000438429"/>
    </source>
</evidence>
<dbReference type="InterPro" id="IPR050951">
    <property type="entry name" value="Retrovirus_Pol_polyprotein"/>
</dbReference>
<comment type="similarity">
    <text evidence="1">Belongs to the beta type-B retroviral polymerase family. HERV class-II K(HML-2) pol subfamily.</text>
</comment>
<dbReference type="Pfam" id="PF17919">
    <property type="entry name" value="RT_RNaseH_2"/>
    <property type="match status" value="1"/>
</dbReference>
<dbReference type="EC" id="3.1.26.4" evidence="2"/>
<dbReference type="InterPro" id="IPR012337">
    <property type="entry name" value="RNaseH-like_sf"/>
</dbReference>
<evidence type="ECO:0000313" key="6">
    <source>
        <dbReference type="EMBL" id="KAF0025081.1"/>
    </source>
</evidence>
<sequence length="683" mass="77920">MRRLTQLQSQQWKLPIKSFQSPPQTHLLTSRNLLAKRSSSFAPRPDSVLLQPLVVPGHAVNINSFRILVQNQSLKETVIPEGTVMYRTECIIPVPLDKSATSDFDAKLINFGDSPVPQEWKERHKEKLSQKANVFSLTEWDVGLAKDVEHTIRLSDPRPFRQRSRHLTQADIDDVRKHLQELQCAGIIKESRSPYASPIVTVRKKNGTIRMCIDYRLLNSRTVPDQYTTPFIDDVLDSLYRSCWFSLLDLKSGYYQIAMAEEDKEKTAFIYPLGVFQFERMPQGIMGAPATFQRLMEKTVGDMNLLQVIVYLDDLIIFGKSLEEHKERLLKVLDRLEEAGLKIFPDKCQFCQPKVKYQGHIVSADGVSTDPGKIKAVTSWPQPTDLKTLKSFLGYCGYYRRFVTNYAAIVRTLTELTKGYAPTQKSKKHDRDSTKTYLKESEPFGERWDQSCTDAFHQIIYCMTHAPVLAFADPKKLYILHVDASLKVLGAVLYQDHLEGLRPVAFASRKLSQSEKRYPIHQLEFLSLKWAVVDKFHDYLYGARFTVHTDNNPLTKRPSGEEVTQLLLPKEFREAVLKSLHNDLGHLGIGNYLGVDFCFLSEYFKNCGECLICKTPCRKAAPLHQIRSSGPMDVVCIDFLSMEPDPKGTSSVLVITDNFTHYAQAFPTKNQKAQTVAKILVDK</sequence>
<dbReference type="InterPro" id="IPR041577">
    <property type="entry name" value="RT_RNaseH_2"/>
</dbReference>
<dbReference type="GO" id="GO:0004523">
    <property type="term" value="F:RNA-DNA hybrid ribonuclease activity"/>
    <property type="evidence" value="ECO:0007669"/>
    <property type="project" value="UniProtKB-EC"/>
</dbReference>